<dbReference type="AlphaFoldDB" id="A0A1T4MY23"/>
<keyword evidence="1" id="KW-1277">Toxin-antitoxin system</keyword>
<evidence type="ECO:0000313" key="3">
    <source>
        <dbReference type="EMBL" id="SJZ71675.1"/>
    </source>
</evidence>
<name>A0A1T4MY23_9BACT</name>
<dbReference type="Pfam" id="PF07362">
    <property type="entry name" value="CcdA"/>
    <property type="match status" value="1"/>
</dbReference>
<dbReference type="OrthoDB" id="8687660at2"/>
<keyword evidence="4" id="KW-1185">Reference proteome</keyword>
<dbReference type="EMBL" id="FUWR01000006">
    <property type="protein sequence ID" value="SJZ71675.1"/>
    <property type="molecule type" value="Genomic_DNA"/>
</dbReference>
<sequence>MQVAIYDTNAPKKPTNVSINRDLLQQAKEHQINLSQALELRLAELLREQKQQQWLRENQDAVEAYNQRIAQNGLFSDGLRKF</sequence>
<dbReference type="InterPro" id="IPR009956">
    <property type="entry name" value="Post-segregation_anti-tox_CcdA"/>
</dbReference>
<keyword evidence="2" id="KW-0175">Coiled coil</keyword>
<accession>A0A1T4MY23</accession>
<dbReference type="RefSeq" id="WP_078789753.1">
    <property type="nucleotide sequence ID" value="NZ_FUWR01000006.1"/>
</dbReference>
<dbReference type="STRING" id="115783.SAMN02745119_01438"/>
<reference evidence="4" key="1">
    <citation type="submission" date="2017-02" db="EMBL/GenBank/DDBJ databases">
        <authorList>
            <person name="Varghese N."/>
            <person name="Submissions S."/>
        </authorList>
    </citation>
    <scope>NUCLEOTIDE SEQUENCE [LARGE SCALE GENOMIC DNA]</scope>
    <source>
        <strain evidence="4">ATCC BAA-34</strain>
    </source>
</reference>
<gene>
    <name evidence="3" type="ORF">SAMN02745119_01438</name>
</gene>
<feature type="coiled-coil region" evidence="2">
    <location>
        <begin position="20"/>
        <end position="48"/>
    </location>
</feature>
<evidence type="ECO:0000256" key="2">
    <source>
        <dbReference type="SAM" id="Coils"/>
    </source>
</evidence>
<protein>
    <submittedName>
        <fullName evidence="3">Antitoxin CcdA</fullName>
    </submittedName>
</protein>
<evidence type="ECO:0000256" key="1">
    <source>
        <dbReference type="ARBA" id="ARBA00022649"/>
    </source>
</evidence>
<proteinExistence type="predicted"/>
<dbReference type="Proteomes" id="UP000190102">
    <property type="component" value="Unassembled WGS sequence"/>
</dbReference>
<organism evidence="3 4">
    <name type="scientific">Trichlorobacter thiogenes</name>
    <dbReference type="NCBI Taxonomy" id="115783"/>
    <lineage>
        <taxon>Bacteria</taxon>
        <taxon>Pseudomonadati</taxon>
        <taxon>Thermodesulfobacteriota</taxon>
        <taxon>Desulfuromonadia</taxon>
        <taxon>Geobacterales</taxon>
        <taxon>Geobacteraceae</taxon>
        <taxon>Trichlorobacter</taxon>
    </lineage>
</organism>
<evidence type="ECO:0000313" key="4">
    <source>
        <dbReference type="Proteomes" id="UP000190102"/>
    </source>
</evidence>